<dbReference type="InterPro" id="IPR000719">
    <property type="entry name" value="Prot_kinase_dom"/>
</dbReference>
<comment type="caution">
    <text evidence="4">The sequence shown here is derived from an EMBL/GenBank/DDBJ whole genome shotgun (WGS) entry which is preliminary data.</text>
</comment>
<dbReference type="GO" id="GO:0004672">
    <property type="term" value="F:protein kinase activity"/>
    <property type="evidence" value="ECO:0007669"/>
    <property type="project" value="InterPro"/>
</dbReference>
<evidence type="ECO:0000256" key="1">
    <source>
        <dbReference type="PROSITE-ProRule" id="PRU10141"/>
    </source>
</evidence>
<dbReference type="GO" id="GO:0005524">
    <property type="term" value="F:ATP binding"/>
    <property type="evidence" value="ECO:0007669"/>
    <property type="project" value="UniProtKB-UniRule"/>
</dbReference>
<feature type="domain" description="Protein kinase" evidence="3">
    <location>
        <begin position="100"/>
        <end position="406"/>
    </location>
</feature>
<evidence type="ECO:0000313" key="5">
    <source>
        <dbReference type="Proteomes" id="UP001515480"/>
    </source>
</evidence>
<dbReference type="InterPro" id="IPR017441">
    <property type="entry name" value="Protein_kinase_ATP_BS"/>
</dbReference>
<name>A0AB34J684_PRYPA</name>
<evidence type="ECO:0000256" key="2">
    <source>
        <dbReference type="SAM" id="MobiDB-lite"/>
    </source>
</evidence>
<protein>
    <recommendedName>
        <fullName evidence="3">Protein kinase domain-containing protein</fullName>
    </recommendedName>
</protein>
<reference evidence="4 5" key="1">
    <citation type="journal article" date="2024" name="Science">
        <title>Giant polyketide synthase enzymes in the biosynthesis of giant marine polyether toxins.</title>
        <authorList>
            <person name="Fallon T.R."/>
            <person name="Shende V.V."/>
            <person name="Wierzbicki I.H."/>
            <person name="Pendleton A.L."/>
            <person name="Watervoot N.F."/>
            <person name="Auber R.P."/>
            <person name="Gonzalez D.J."/>
            <person name="Wisecaver J.H."/>
            <person name="Moore B.S."/>
        </authorList>
    </citation>
    <scope>NUCLEOTIDE SEQUENCE [LARGE SCALE GENOMIC DNA]</scope>
    <source>
        <strain evidence="4 5">12B1</strain>
    </source>
</reference>
<dbReference type="PROSITE" id="PS50011">
    <property type="entry name" value="PROTEIN_KINASE_DOM"/>
    <property type="match status" value="1"/>
</dbReference>
<feature type="binding site" evidence="1">
    <location>
        <position position="129"/>
    </location>
    <ligand>
        <name>ATP</name>
        <dbReference type="ChEBI" id="CHEBI:30616"/>
    </ligand>
</feature>
<dbReference type="Gene3D" id="1.10.510.10">
    <property type="entry name" value="Transferase(Phosphotransferase) domain 1"/>
    <property type="match status" value="1"/>
</dbReference>
<accession>A0AB34J684</accession>
<organism evidence="4 5">
    <name type="scientific">Prymnesium parvum</name>
    <name type="common">Toxic golden alga</name>
    <dbReference type="NCBI Taxonomy" id="97485"/>
    <lineage>
        <taxon>Eukaryota</taxon>
        <taxon>Haptista</taxon>
        <taxon>Haptophyta</taxon>
        <taxon>Prymnesiophyceae</taxon>
        <taxon>Prymnesiales</taxon>
        <taxon>Prymnesiaceae</taxon>
        <taxon>Prymnesium</taxon>
    </lineage>
</organism>
<dbReference type="Gene3D" id="3.30.200.20">
    <property type="entry name" value="Phosphorylase Kinase, domain 1"/>
    <property type="match status" value="1"/>
</dbReference>
<dbReference type="EMBL" id="JBGBPQ010000013">
    <property type="protein sequence ID" value="KAL1511792.1"/>
    <property type="molecule type" value="Genomic_DNA"/>
</dbReference>
<dbReference type="Proteomes" id="UP001515480">
    <property type="component" value="Unassembled WGS sequence"/>
</dbReference>
<feature type="region of interest" description="Disordered" evidence="2">
    <location>
        <begin position="416"/>
        <end position="454"/>
    </location>
</feature>
<gene>
    <name evidence="4" type="ORF">AB1Y20_005078</name>
</gene>
<evidence type="ECO:0000259" key="3">
    <source>
        <dbReference type="PROSITE" id="PS50011"/>
    </source>
</evidence>
<dbReference type="SMART" id="SM00220">
    <property type="entry name" value="S_TKc"/>
    <property type="match status" value="1"/>
</dbReference>
<dbReference type="InterPro" id="IPR011009">
    <property type="entry name" value="Kinase-like_dom_sf"/>
</dbReference>
<feature type="compositionally biased region" description="Polar residues" evidence="2">
    <location>
        <begin position="423"/>
        <end position="433"/>
    </location>
</feature>
<dbReference type="AlphaFoldDB" id="A0AB34J684"/>
<keyword evidence="5" id="KW-1185">Reference proteome</keyword>
<dbReference type="Pfam" id="PF00069">
    <property type="entry name" value="Pkinase"/>
    <property type="match status" value="1"/>
</dbReference>
<keyword evidence="1" id="KW-0547">Nucleotide-binding</keyword>
<dbReference type="PANTHER" id="PTHR24347">
    <property type="entry name" value="SERINE/THREONINE-PROTEIN KINASE"/>
    <property type="match status" value="1"/>
</dbReference>
<keyword evidence="1" id="KW-0067">ATP-binding</keyword>
<evidence type="ECO:0000313" key="4">
    <source>
        <dbReference type="EMBL" id="KAL1511792.1"/>
    </source>
</evidence>
<dbReference type="PROSITE" id="PS00107">
    <property type="entry name" value="PROTEIN_KINASE_ATP"/>
    <property type="match status" value="1"/>
</dbReference>
<proteinExistence type="predicted"/>
<dbReference type="SUPFAM" id="SSF56112">
    <property type="entry name" value="Protein kinase-like (PK-like)"/>
    <property type="match status" value="1"/>
</dbReference>
<sequence>MVVVAWADARPLHTRRCCCLPAPWRRLCLQVDGTKVYCGHQLLRLTPTSSAAPLSPPEALAAAGLPLLSPPPPPAKPLLLLRIADGVQLAHGAGSPYSEWAFGAELGQGTFGVCRAVEHRRTRRRCACKVISRSFLEKHAPAKGALERELRIMRRLDALLAREATLQLVESAEFGDHTYLFLAPECSGDLLQLLDSCTFSEVQAAAVARVLLHTLHQLHAAGVCHLDVKPQNILWRHSARADGGVGGGFTVHGAAAEVFLGDFGSAREMESTVTADAAEGRVARGGWPPLRYDGGGSLHFTPPETFEEDVSSPASDVWATGCVIFMLLYSRHPFFIEGDRDEMVKLRILRATPLYQVPPDALPKVPPSVPDNVQLSAAGRAFMDALLHRDWEQRCSAREALGLAWLATDKVDSKATERVAVSEGQQAGQSQPLSEDPAGDEWTTVDAGELTQLR</sequence>